<protein>
    <submittedName>
        <fullName evidence="2">Uncharacterized protein</fullName>
    </submittedName>
</protein>
<sequence length="654" mass="72526">MANYQIQYISQFQDTGMPAKNWRVELLLKNGQFNDAPYQLVAGATPLKISSKNDQEDKFSPIASSTATFVYKYIDDGRCPAPEIFTDVENDTWLMNVYVDGVIFWQGMVKPDNNNWPWNAPSAYDVNIGATDYISQMKTTMIDLNKDGKFFYGQISNAEFIARTIFHVIPYGTVKVRVQTTAIPGAIGAGNFLSDVYHHDDAWYDFTEGPLFVYDCLTTWLKDNRMRLLYSDGAFWIQSIPDLYNPPATCLDISSDTLAVYVVPYDHMLPVLPGEILYCENSADMSLNAPIKQQNSVYKYKAINQLVNFNWADFDGTVYPGWTEAGPLGSLVLSKVGDGTAESPYRNHMEQNGSPSPGGGEIRQNLPAGPITSGGGIYSAGWRLQFTLKAYAYYTKGVVISVGIGSDDSGSARYLQSDGTWLQLGDIPPGQESMIQMTFTPSSQPGFVTADITSLPLPPSNSKYWVAVHISGPLPADADPLNPIPPGTAYFNEIYPISISVLRTMNIQTDVKAVNRANYTNKPDDLDLFFLDLQDGYLSNTVFYKDAGSFLPLPKDNWTDSRAGSAFSLQRGLHNSLIGEYAKPTYKVDGTFLSSTLRFHQVVILADKGNRPAAILHDDYDVKQRKHSVTLSELIGTYPEIDYTEVAKPKDSNS</sequence>
<name>A0A2T7BBP9_9BACT</name>
<dbReference type="EMBL" id="QCYK01000004">
    <property type="protein sequence ID" value="PUZ21810.1"/>
    <property type="molecule type" value="Genomic_DNA"/>
</dbReference>
<dbReference type="OrthoDB" id="646870at2"/>
<evidence type="ECO:0000313" key="3">
    <source>
        <dbReference type="Proteomes" id="UP000244450"/>
    </source>
</evidence>
<comment type="caution">
    <text evidence="2">The sequence shown here is derived from an EMBL/GenBank/DDBJ whole genome shotgun (WGS) entry which is preliminary data.</text>
</comment>
<organism evidence="2 3">
    <name type="scientific">Chitinophaga parva</name>
    <dbReference type="NCBI Taxonomy" id="2169414"/>
    <lineage>
        <taxon>Bacteria</taxon>
        <taxon>Pseudomonadati</taxon>
        <taxon>Bacteroidota</taxon>
        <taxon>Chitinophagia</taxon>
        <taxon>Chitinophagales</taxon>
        <taxon>Chitinophagaceae</taxon>
        <taxon>Chitinophaga</taxon>
    </lineage>
</organism>
<keyword evidence="3" id="KW-1185">Reference proteome</keyword>
<feature type="region of interest" description="Disordered" evidence="1">
    <location>
        <begin position="342"/>
        <end position="366"/>
    </location>
</feature>
<reference evidence="2 3" key="1">
    <citation type="submission" date="2018-04" db="EMBL/GenBank/DDBJ databases">
        <title>Chitinophaga fuyangensis sp. nov., isolated from soil in a chemical factory.</title>
        <authorList>
            <person name="Chen K."/>
        </authorList>
    </citation>
    <scope>NUCLEOTIDE SEQUENCE [LARGE SCALE GENOMIC DNA]</scope>
    <source>
        <strain evidence="2 3">LY-1</strain>
    </source>
</reference>
<evidence type="ECO:0000256" key="1">
    <source>
        <dbReference type="SAM" id="MobiDB-lite"/>
    </source>
</evidence>
<gene>
    <name evidence="2" type="ORF">DCC81_24800</name>
</gene>
<accession>A0A2T7BBP9</accession>
<dbReference type="Proteomes" id="UP000244450">
    <property type="component" value="Unassembled WGS sequence"/>
</dbReference>
<dbReference type="AlphaFoldDB" id="A0A2T7BBP9"/>
<proteinExistence type="predicted"/>
<dbReference type="RefSeq" id="WP_108689458.1">
    <property type="nucleotide sequence ID" value="NZ_QCYK01000004.1"/>
</dbReference>
<evidence type="ECO:0000313" key="2">
    <source>
        <dbReference type="EMBL" id="PUZ21810.1"/>
    </source>
</evidence>